<dbReference type="Pfam" id="PF08327">
    <property type="entry name" value="AHSA1"/>
    <property type="match status" value="1"/>
</dbReference>
<evidence type="ECO:0000259" key="2">
    <source>
        <dbReference type="Pfam" id="PF08327"/>
    </source>
</evidence>
<dbReference type="SUPFAM" id="SSF55961">
    <property type="entry name" value="Bet v1-like"/>
    <property type="match status" value="1"/>
</dbReference>
<dbReference type="AlphaFoldDB" id="A0A1G9K2E9"/>
<reference evidence="3 4" key="1">
    <citation type="submission" date="2016-10" db="EMBL/GenBank/DDBJ databases">
        <authorList>
            <person name="de Groot N.N."/>
        </authorList>
    </citation>
    <scope>NUCLEOTIDE SEQUENCE [LARGE SCALE GENOMIC DNA]</scope>
    <source>
        <strain evidence="3 4">DSM 21668</strain>
    </source>
</reference>
<comment type="similarity">
    <text evidence="1">Belongs to the AHA1 family.</text>
</comment>
<evidence type="ECO:0000256" key="1">
    <source>
        <dbReference type="ARBA" id="ARBA00006817"/>
    </source>
</evidence>
<protein>
    <submittedName>
        <fullName evidence="3">Uncharacterized conserved protein YndB, AHSA1/START domain</fullName>
    </submittedName>
</protein>
<dbReference type="Proteomes" id="UP000198901">
    <property type="component" value="Unassembled WGS sequence"/>
</dbReference>
<evidence type="ECO:0000313" key="4">
    <source>
        <dbReference type="Proteomes" id="UP000198901"/>
    </source>
</evidence>
<sequence>MKLDFVVTKEARTIDVTRAFAAPRQSVWAAWTQKELLDQWWAPRPWKAQTKEQHFAEGGQWLYAMVGPQGEEHWSQAVYKAIHPESSFGFSDGFCDRDGNIDENMPRMDWLLRFEDAGDETVVHIHIVHRSLGDLEKIIEMGFKEGFSMAMEGLDELLG</sequence>
<dbReference type="RefSeq" id="WP_093199626.1">
    <property type="nucleotide sequence ID" value="NZ_FNGS01000002.1"/>
</dbReference>
<dbReference type="InterPro" id="IPR013538">
    <property type="entry name" value="ASHA1/2-like_C"/>
</dbReference>
<name>A0A1G9K2E9_9BACT</name>
<keyword evidence="4" id="KW-1185">Reference proteome</keyword>
<dbReference type="STRING" id="563176.SAMN04488090_0857"/>
<evidence type="ECO:0000313" key="3">
    <source>
        <dbReference type="EMBL" id="SDL44090.1"/>
    </source>
</evidence>
<accession>A0A1G9K2E9</accession>
<dbReference type="CDD" id="cd07814">
    <property type="entry name" value="SRPBCC_CalC_Aha1-like"/>
    <property type="match status" value="1"/>
</dbReference>
<dbReference type="Gene3D" id="3.30.530.20">
    <property type="match status" value="1"/>
</dbReference>
<organism evidence="3 4">
    <name type="scientific">Siphonobacter aquaeclarae</name>
    <dbReference type="NCBI Taxonomy" id="563176"/>
    <lineage>
        <taxon>Bacteria</taxon>
        <taxon>Pseudomonadati</taxon>
        <taxon>Bacteroidota</taxon>
        <taxon>Cytophagia</taxon>
        <taxon>Cytophagales</taxon>
        <taxon>Cytophagaceae</taxon>
        <taxon>Siphonobacter</taxon>
    </lineage>
</organism>
<dbReference type="InterPro" id="IPR023393">
    <property type="entry name" value="START-like_dom_sf"/>
</dbReference>
<proteinExistence type="inferred from homology"/>
<dbReference type="OrthoDB" id="9795306at2"/>
<gene>
    <name evidence="3" type="ORF">SAMN04488090_0857</name>
</gene>
<dbReference type="EMBL" id="FNGS01000002">
    <property type="protein sequence ID" value="SDL44090.1"/>
    <property type="molecule type" value="Genomic_DNA"/>
</dbReference>
<feature type="domain" description="Activator of Hsp90 ATPase homologue 1/2-like C-terminal" evidence="2">
    <location>
        <begin position="22"/>
        <end position="159"/>
    </location>
</feature>